<dbReference type="PANTHER" id="PTHR42686">
    <property type="entry name" value="GH17980P-RELATED"/>
    <property type="match status" value="1"/>
</dbReference>
<comment type="caution">
    <text evidence="2">The sequence shown here is derived from an EMBL/GenBank/DDBJ whole genome shotgun (WGS) entry which is preliminary data.</text>
</comment>
<dbReference type="InterPro" id="IPR023210">
    <property type="entry name" value="NADP_OxRdtase_dom"/>
</dbReference>
<evidence type="ECO:0000259" key="1">
    <source>
        <dbReference type="Pfam" id="PF00248"/>
    </source>
</evidence>
<dbReference type="Gene3D" id="3.20.20.100">
    <property type="entry name" value="NADP-dependent oxidoreductase domain"/>
    <property type="match status" value="1"/>
</dbReference>
<dbReference type="EMBL" id="JAMZFW010000016">
    <property type="protein sequence ID" value="MCP1103011.1"/>
    <property type="molecule type" value="Genomic_DNA"/>
</dbReference>
<feature type="domain" description="NADP-dependent oxidoreductase" evidence="1">
    <location>
        <begin position="27"/>
        <end position="301"/>
    </location>
</feature>
<proteinExistence type="predicted"/>
<dbReference type="Proteomes" id="UP001523566">
    <property type="component" value="Unassembled WGS sequence"/>
</dbReference>
<dbReference type="Pfam" id="PF00248">
    <property type="entry name" value="Aldo_ket_red"/>
    <property type="match status" value="1"/>
</dbReference>
<evidence type="ECO:0000313" key="3">
    <source>
        <dbReference type="Proteomes" id="UP001523566"/>
    </source>
</evidence>
<gene>
    <name evidence="2" type="ORF">NK125_11340</name>
</gene>
<protein>
    <submittedName>
        <fullName evidence="2">Aldo/keto reductase</fullName>
    </submittedName>
</protein>
<dbReference type="SUPFAM" id="SSF51430">
    <property type="entry name" value="NAD(P)-linked oxidoreductase"/>
    <property type="match status" value="1"/>
</dbReference>
<keyword evidence="3" id="KW-1185">Reference proteome</keyword>
<accession>A0ABT1EDU8</accession>
<dbReference type="InterPro" id="IPR036812">
    <property type="entry name" value="NAD(P)_OxRdtase_dom_sf"/>
</dbReference>
<dbReference type="CDD" id="cd19090">
    <property type="entry name" value="AKR_AKR15A-like"/>
    <property type="match status" value="1"/>
</dbReference>
<sequence length="328" mass="36775">MEKVKLGRTGLDVTRLSLGGLFMSDLTGDFEQSKQATLHALRTGANYIDTAPSYFNSETCLGNILKDWEGEYPIISTKIGMPKPFDPKSKKDVIESVEKSMENLHADHIDILFVHEPERTGLFDWWDNELTCEGPVIEALDEMKKNGMIKYTGVGGTCTHELARVCDTGKFDVVLTAFNYSLLWREAQYEILPVAKKHNMGVVSGSPLQQGALAVRRDDIITNGAPWISEPRRAQYKELYKLLDETGMDIIEMSMRFVVSNPLIHCILTGSRSINEFDGNGASVEKGSLPADILKRLDDIYSMVPFRPTLEPFILPFGEEHKKIGELI</sequence>
<name>A0ABT1EDU8_9FIRM</name>
<reference evidence="2 3" key="1">
    <citation type="journal article" date="2022" name="Genome Biol. Evol.">
        <title>Host diet, physiology and behaviors set the stage for Lachnospiraceae cladogenesis.</title>
        <authorList>
            <person name="Vera-Ponce De Leon A."/>
            <person name="Schneider M."/>
            <person name="Jahnes B.C."/>
            <person name="Sadowski V."/>
            <person name="Camuy-Velez L.A."/>
            <person name="Duan J."/>
            <person name="Sabree Z.L."/>
        </authorList>
    </citation>
    <scope>NUCLEOTIDE SEQUENCE [LARGE SCALE GENOMIC DNA]</scope>
    <source>
        <strain evidence="2 3">PAL113</strain>
    </source>
</reference>
<dbReference type="PANTHER" id="PTHR42686:SF1">
    <property type="entry name" value="GH17980P-RELATED"/>
    <property type="match status" value="1"/>
</dbReference>
<evidence type="ECO:0000313" key="2">
    <source>
        <dbReference type="EMBL" id="MCP1103011.1"/>
    </source>
</evidence>
<dbReference type="InterPro" id="IPR020471">
    <property type="entry name" value="AKR"/>
</dbReference>
<organism evidence="2 3">
    <name type="scientific">Aequitasia blattaphilus</name>
    <dbReference type="NCBI Taxonomy" id="2949332"/>
    <lineage>
        <taxon>Bacteria</taxon>
        <taxon>Bacillati</taxon>
        <taxon>Bacillota</taxon>
        <taxon>Clostridia</taxon>
        <taxon>Lachnospirales</taxon>
        <taxon>Lachnospiraceae</taxon>
        <taxon>Aequitasia</taxon>
    </lineage>
</organism>
<dbReference type="RefSeq" id="WP_262066797.1">
    <property type="nucleotide sequence ID" value="NZ_JAMXOD010000016.1"/>
</dbReference>
<dbReference type="PRINTS" id="PR00069">
    <property type="entry name" value="ALDKETRDTASE"/>
</dbReference>